<name>A0AAD6MWR4_9EURO</name>
<evidence type="ECO:0000256" key="3">
    <source>
        <dbReference type="ARBA" id="ARBA00022827"/>
    </source>
</evidence>
<dbReference type="Pfam" id="PF00743">
    <property type="entry name" value="FMO-like"/>
    <property type="match status" value="1"/>
</dbReference>
<dbReference type="SUPFAM" id="SSF51905">
    <property type="entry name" value="FAD/NAD(P)-binding domain"/>
    <property type="match status" value="2"/>
</dbReference>
<dbReference type="Gene3D" id="3.50.50.60">
    <property type="entry name" value="FAD/NAD(P)-binding domain"/>
    <property type="match status" value="1"/>
</dbReference>
<organism evidence="6 7">
    <name type="scientific">Penicillium malachiteum</name>
    <dbReference type="NCBI Taxonomy" id="1324776"/>
    <lineage>
        <taxon>Eukaryota</taxon>
        <taxon>Fungi</taxon>
        <taxon>Dikarya</taxon>
        <taxon>Ascomycota</taxon>
        <taxon>Pezizomycotina</taxon>
        <taxon>Eurotiomycetes</taxon>
        <taxon>Eurotiomycetidae</taxon>
        <taxon>Eurotiales</taxon>
        <taxon>Aspergillaceae</taxon>
        <taxon>Penicillium</taxon>
    </lineage>
</organism>
<reference evidence="6" key="1">
    <citation type="journal article" date="2023" name="IMA Fungus">
        <title>Comparative genomic study of the Penicillium genus elucidates a diverse pangenome and 15 lateral gene transfer events.</title>
        <authorList>
            <person name="Petersen C."/>
            <person name="Sorensen T."/>
            <person name="Nielsen M.R."/>
            <person name="Sondergaard T.E."/>
            <person name="Sorensen J.L."/>
            <person name="Fitzpatrick D.A."/>
            <person name="Frisvad J.C."/>
            <person name="Nielsen K.L."/>
        </authorList>
    </citation>
    <scope>NUCLEOTIDE SEQUENCE</scope>
    <source>
        <strain evidence="6">IBT 17514</strain>
    </source>
</reference>
<dbReference type="PRINTS" id="PR00368">
    <property type="entry name" value="FADPNR"/>
</dbReference>
<keyword evidence="3" id="KW-0274">FAD</keyword>
<keyword evidence="4" id="KW-0560">Oxidoreductase</keyword>
<evidence type="ECO:0000256" key="2">
    <source>
        <dbReference type="ARBA" id="ARBA00022630"/>
    </source>
</evidence>
<dbReference type="GO" id="GO:0050661">
    <property type="term" value="F:NADP binding"/>
    <property type="evidence" value="ECO:0007669"/>
    <property type="project" value="InterPro"/>
</dbReference>
<proteinExistence type="inferred from homology"/>
<reference evidence="6" key="2">
    <citation type="submission" date="2023-01" db="EMBL/GenBank/DDBJ databases">
        <authorList>
            <person name="Petersen C."/>
        </authorList>
    </citation>
    <scope>NUCLEOTIDE SEQUENCE</scope>
    <source>
        <strain evidence="6">IBT 17514</strain>
    </source>
</reference>
<dbReference type="InterPro" id="IPR036188">
    <property type="entry name" value="FAD/NAD-bd_sf"/>
</dbReference>
<dbReference type="GO" id="GO:0004499">
    <property type="term" value="F:N,N-dimethylaniline monooxygenase activity"/>
    <property type="evidence" value="ECO:0007669"/>
    <property type="project" value="InterPro"/>
</dbReference>
<evidence type="ECO:0000256" key="4">
    <source>
        <dbReference type="ARBA" id="ARBA00023002"/>
    </source>
</evidence>
<keyword evidence="7" id="KW-1185">Reference proteome</keyword>
<accession>A0AAD6MWR4</accession>
<dbReference type="InterPro" id="IPR020946">
    <property type="entry name" value="Flavin_mOase-like"/>
</dbReference>
<evidence type="ECO:0000256" key="5">
    <source>
        <dbReference type="SAM" id="MobiDB-lite"/>
    </source>
</evidence>
<feature type="region of interest" description="Disordered" evidence="5">
    <location>
        <begin position="752"/>
        <end position="772"/>
    </location>
</feature>
<evidence type="ECO:0000313" key="6">
    <source>
        <dbReference type="EMBL" id="KAJ5727829.1"/>
    </source>
</evidence>
<protein>
    <submittedName>
        <fullName evidence="6">FAD-dependent pyridine nucleotide-disulfide oxidoreductase</fullName>
    </submittedName>
</protein>
<comment type="caution">
    <text evidence="6">The sequence shown here is derived from an EMBL/GenBank/DDBJ whole genome shotgun (WGS) entry which is preliminary data.</text>
</comment>
<dbReference type="PANTHER" id="PTHR23023">
    <property type="entry name" value="DIMETHYLANILINE MONOOXYGENASE"/>
    <property type="match status" value="1"/>
</dbReference>
<evidence type="ECO:0000313" key="7">
    <source>
        <dbReference type="Proteomes" id="UP001215712"/>
    </source>
</evidence>
<dbReference type="Proteomes" id="UP001215712">
    <property type="component" value="Unassembled WGS sequence"/>
</dbReference>
<dbReference type="InterPro" id="IPR050346">
    <property type="entry name" value="FMO-like"/>
</dbReference>
<dbReference type="EMBL" id="JAQJAN010000006">
    <property type="protein sequence ID" value="KAJ5727829.1"/>
    <property type="molecule type" value="Genomic_DNA"/>
</dbReference>
<gene>
    <name evidence="6" type="ORF">N7493_005649</name>
</gene>
<sequence>MRPKKVAIIGAGPSGLVTAKTLLHNFPHGTFSPIIFDTRYDIGGLWPYHSTGAPRSPGDVSGKLDPYMPTNLSRFTVAFSDLSWESVFGSSNVPMFPQARQVGLYLEAYRKRYIPETSIKLGHRVLKTVRTVGPGSETGWEVSFSDNDGRKCEQEEVHQDQVQVEKFDLLVVASGYFARPYIPKIPGLEKLAGRVFHSSQLQKSKGILLDDDKLLTTGNVAIIGGSMSGVEAVSAIALHQSSYLHDENTYQDKAKHKVHHIHSRSFWTIPTYLPHETSKDQVSFLPLDLAMYDLSRRPPGPIDYALGLVSEEKATKTNEYFASLLGPEYEKLGHVHDPTAREKAASWPPWVAIGNDYAEFARSGAIQATMGRAVSVKYDPQTELATITINTANGQTKVLENIAAVVMATGYTPFDALSFLPEDVLSILEYSTEDSFLPLVLDKGGTIRSEVPDLGFVGLYRGPYWGVMEMQARFLGAEWARRDHETPKTEDQRASVRILRHSESITRRSQFPMGDYVGLMEAFARDLEIERRTLSNDDSRSGPVIPARYTYNQGTSSADDLKATSETQLTLDALTSISDEDHPAWKIATAAAVFRALHGTWSFYQKGQVSGQEQKSGTVTFSPRYPSDGFDREYVCHEQLSTGSANRSIFRLLEAAGTANIEIWPAETNSHDRAISKIRSLRLSPLYPKRVDGAYVSGEYMVYGRLFSTTKTPFLSPDHSLDSNCSPEDYDYIFHFSGVSIVSWECNHTHKNHVKDQGETEQSLSQRIIHHR</sequence>
<comment type="similarity">
    <text evidence="1">Belongs to the FMO family.</text>
</comment>
<dbReference type="AlphaFoldDB" id="A0AAD6MWR4"/>
<dbReference type="GO" id="GO:0050660">
    <property type="term" value="F:flavin adenine dinucleotide binding"/>
    <property type="evidence" value="ECO:0007669"/>
    <property type="project" value="InterPro"/>
</dbReference>
<keyword evidence="2" id="KW-0285">Flavoprotein</keyword>
<evidence type="ECO:0000256" key="1">
    <source>
        <dbReference type="ARBA" id="ARBA00009183"/>
    </source>
</evidence>